<name>A0A1Y5U085_9PROT</name>
<gene>
    <name evidence="1" type="ORF">OCH7691_04529</name>
</gene>
<accession>A0A1Y5U085</accession>
<evidence type="ECO:0000313" key="2">
    <source>
        <dbReference type="Proteomes" id="UP000193200"/>
    </source>
</evidence>
<proteinExistence type="predicted"/>
<dbReference type="RefSeq" id="WP_085885857.1">
    <property type="nucleotide sequence ID" value="NZ_FWFR01000009.1"/>
</dbReference>
<protein>
    <submittedName>
        <fullName evidence="1">Uncharacterized protein</fullName>
    </submittedName>
</protein>
<dbReference type="Proteomes" id="UP000193200">
    <property type="component" value="Unassembled WGS sequence"/>
</dbReference>
<reference evidence="1 2" key="1">
    <citation type="submission" date="2017-03" db="EMBL/GenBank/DDBJ databases">
        <authorList>
            <person name="Afonso C.L."/>
            <person name="Miller P.J."/>
            <person name="Scott M.A."/>
            <person name="Spackman E."/>
            <person name="Goraichik I."/>
            <person name="Dimitrov K.M."/>
            <person name="Suarez D.L."/>
            <person name="Swayne D.E."/>
        </authorList>
    </citation>
    <scope>NUCLEOTIDE SEQUENCE [LARGE SCALE GENOMIC DNA]</scope>
    <source>
        <strain evidence="1 2">CECT 7691</strain>
    </source>
</reference>
<dbReference type="EMBL" id="FWFR01000009">
    <property type="protein sequence ID" value="SLN77742.1"/>
    <property type="molecule type" value="Genomic_DNA"/>
</dbReference>
<keyword evidence="2" id="KW-1185">Reference proteome</keyword>
<evidence type="ECO:0000313" key="1">
    <source>
        <dbReference type="EMBL" id="SLN77742.1"/>
    </source>
</evidence>
<dbReference type="InParanoid" id="A0A1Y5U085"/>
<organism evidence="1 2">
    <name type="scientific">Oceanibacterium hippocampi</name>
    <dbReference type="NCBI Taxonomy" id="745714"/>
    <lineage>
        <taxon>Bacteria</taxon>
        <taxon>Pseudomonadati</taxon>
        <taxon>Pseudomonadota</taxon>
        <taxon>Alphaproteobacteria</taxon>
        <taxon>Sneathiellales</taxon>
        <taxon>Sneathiellaceae</taxon>
        <taxon>Oceanibacterium</taxon>
    </lineage>
</organism>
<dbReference type="AlphaFoldDB" id="A0A1Y5U085"/>
<sequence>MNTNDIVKASVVGSEARNEIGLGLYLADQPDERMSIALSADDTLRLANILVGQVMSLPQPPDQQAIKGFLANLLRQMGSRAP</sequence>